<feature type="region of interest" description="Disordered" evidence="1">
    <location>
        <begin position="190"/>
        <end position="212"/>
    </location>
</feature>
<dbReference type="EMBL" id="CAJNJQ010001759">
    <property type="protein sequence ID" value="CAE7148509.1"/>
    <property type="molecule type" value="Genomic_DNA"/>
</dbReference>
<reference evidence="2" key="1">
    <citation type="submission" date="2021-01" db="EMBL/GenBank/DDBJ databases">
        <authorList>
            <person name="Kaushik A."/>
        </authorList>
    </citation>
    <scope>NUCLEOTIDE SEQUENCE</scope>
    <source>
        <strain evidence="2">AG5</strain>
    </source>
</reference>
<comment type="caution">
    <text evidence="2">The sequence shown here is derived from an EMBL/GenBank/DDBJ whole genome shotgun (WGS) entry which is preliminary data.</text>
</comment>
<accession>A0A8H3E2X9</accession>
<proteinExistence type="predicted"/>
<sequence>MITMQVSHSGGTVLIPPRLPAYLSDTHILKQIIGKPTDEDVKAIHAVVRAQSTISHPSIWRSAGYDVIQGDYETAIHDFDRPLTTIYRGSYSKTLLPGEKNVYTPPTLPSHVPGTLHQVAGAPSDEEIKLVQETLRGLENLSNSPHLFDPDLSMRLSQHMFNLQFARYMRDSSEGNFVSETQLEALNPVAPREEPKPGCPGLRGEERNVPQAPSELTPLRETMKEIHEVMRDIQETMRSTKDTATESKDVLKTMNRALTLIRDHQCSVAAMDKYYHIYKNPVNREGVVASEYGLPQLRYGYYQDGLKYAIPMCDDLMVKYLKFFGVGANLIEGGEKPKLIKGKNKEAENLILKEIGYGPYWY</sequence>
<evidence type="ECO:0000313" key="2">
    <source>
        <dbReference type="EMBL" id="CAE7148509.1"/>
    </source>
</evidence>
<protein>
    <submittedName>
        <fullName evidence="2">Uncharacterized protein</fullName>
    </submittedName>
</protein>
<dbReference type="AlphaFoldDB" id="A0A8H3E2X9"/>
<evidence type="ECO:0000313" key="3">
    <source>
        <dbReference type="Proteomes" id="UP000663827"/>
    </source>
</evidence>
<evidence type="ECO:0000256" key="1">
    <source>
        <dbReference type="SAM" id="MobiDB-lite"/>
    </source>
</evidence>
<name>A0A8H3E2X9_9AGAM</name>
<dbReference type="Proteomes" id="UP000663827">
    <property type="component" value="Unassembled WGS sequence"/>
</dbReference>
<gene>
    <name evidence="2" type="ORF">RDB_LOCUS86084</name>
</gene>
<organism evidence="2 3">
    <name type="scientific">Rhizoctonia solani</name>
    <dbReference type="NCBI Taxonomy" id="456999"/>
    <lineage>
        <taxon>Eukaryota</taxon>
        <taxon>Fungi</taxon>
        <taxon>Dikarya</taxon>
        <taxon>Basidiomycota</taxon>
        <taxon>Agaricomycotina</taxon>
        <taxon>Agaricomycetes</taxon>
        <taxon>Cantharellales</taxon>
        <taxon>Ceratobasidiaceae</taxon>
        <taxon>Rhizoctonia</taxon>
    </lineage>
</organism>